<evidence type="ECO:0000313" key="1">
    <source>
        <dbReference type="EMBL" id="PKQ65416.1"/>
    </source>
</evidence>
<dbReference type="Pfam" id="PF22252">
    <property type="entry name" value="PNGase_F-II_N"/>
    <property type="match status" value="1"/>
</dbReference>
<dbReference type="NCBIfam" id="TIGR01200">
    <property type="entry name" value="GLPGLI"/>
    <property type="match status" value="1"/>
</dbReference>
<gene>
    <name evidence="1" type="ORF">Rain11_2528</name>
</gene>
<evidence type="ECO:0000313" key="2">
    <source>
        <dbReference type="Proteomes" id="UP000233387"/>
    </source>
</evidence>
<keyword evidence="2" id="KW-1185">Reference proteome</keyword>
<accession>A0A2N3I537</accession>
<dbReference type="OrthoDB" id="1440774at2"/>
<organism evidence="1 2">
    <name type="scientific">Raineya orbicola</name>
    <dbReference type="NCBI Taxonomy" id="2016530"/>
    <lineage>
        <taxon>Bacteria</taxon>
        <taxon>Pseudomonadati</taxon>
        <taxon>Bacteroidota</taxon>
        <taxon>Cytophagia</taxon>
        <taxon>Cytophagales</taxon>
        <taxon>Raineyaceae</taxon>
        <taxon>Raineya</taxon>
    </lineage>
</organism>
<proteinExistence type="predicted"/>
<dbReference type="InterPro" id="IPR005901">
    <property type="entry name" value="GLPGLI"/>
</dbReference>
<reference evidence="1 2" key="1">
    <citation type="submission" date="2017-06" db="EMBL/GenBank/DDBJ databases">
        <title>Raineya orbicola gen. nov., sp. nov. a slightly thermophilic bacterium of the phylum Bacteroidetes and the description of Raineyaceae fam. nov.</title>
        <authorList>
            <person name="Albuquerque L."/>
            <person name="Polonia A.R.M."/>
            <person name="Barroso C."/>
            <person name="Froufe H.J.C."/>
            <person name="Lage O."/>
            <person name="Lobo-Da-Cunha A."/>
            <person name="Egas C."/>
            <person name="Da Costa M.S."/>
        </authorList>
    </citation>
    <scope>NUCLEOTIDE SEQUENCE [LARGE SCALE GENOMIC DNA]</scope>
    <source>
        <strain evidence="1 2">SPSPC-11</strain>
    </source>
</reference>
<comment type="caution">
    <text evidence="1">The sequence shown here is derived from an EMBL/GenBank/DDBJ whole genome shotgun (WGS) entry which is preliminary data.</text>
</comment>
<dbReference type="Proteomes" id="UP000233387">
    <property type="component" value="Unassembled WGS sequence"/>
</dbReference>
<dbReference type="RefSeq" id="WP_101359787.1">
    <property type="nucleotide sequence ID" value="NZ_NKXO01000058.1"/>
</dbReference>
<dbReference type="EMBL" id="NKXO01000058">
    <property type="protein sequence ID" value="PKQ65416.1"/>
    <property type="molecule type" value="Genomic_DNA"/>
</dbReference>
<sequence>MKNILTVITLFLGSFQLLGQNILFEYSHKSPSGVSFYKAHVNNNYSEHFYIPEKQIHNNTIIDDKSKSTNIFFIKNKKDNYLYKTDGFSEQYYLKDTLHPMKWKFGKEKKTILGFLCKSATTTFRGRNYTAFYTENISVLDGPWKFGGLPGLILAVISEDKEYEWNVEKIIQNYKENINETQIENLLKNVS</sequence>
<dbReference type="AlphaFoldDB" id="A0A2N3I537"/>
<name>A0A2N3I537_9BACT</name>
<protein>
    <submittedName>
        <fullName evidence="1">GLPGLI: GLPGLI family protein</fullName>
    </submittedName>
</protein>